<name>A0A3D9ZF32_9ACTN</name>
<evidence type="ECO:0000313" key="3">
    <source>
        <dbReference type="Proteomes" id="UP000256913"/>
    </source>
</evidence>
<keyword evidence="3" id="KW-1185">Reference proteome</keyword>
<feature type="signal peptide" evidence="1">
    <location>
        <begin position="1"/>
        <end position="30"/>
    </location>
</feature>
<evidence type="ECO:0008006" key="4">
    <source>
        <dbReference type="Google" id="ProtNLM"/>
    </source>
</evidence>
<protein>
    <recommendedName>
        <fullName evidence="4">Mce-associated membrane protein</fullName>
    </recommendedName>
</protein>
<gene>
    <name evidence="2" type="ORF">DFJ67_1991</name>
</gene>
<keyword evidence="1" id="KW-0732">Signal</keyword>
<accession>A0A3D9ZF32</accession>
<dbReference type="AlphaFoldDB" id="A0A3D9ZF32"/>
<dbReference type="EMBL" id="QUMQ01000001">
    <property type="protein sequence ID" value="REF96026.1"/>
    <property type="molecule type" value="Genomic_DNA"/>
</dbReference>
<proteinExistence type="predicted"/>
<dbReference type="Proteomes" id="UP000256913">
    <property type="component" value="Unassembled WGS sequence"/>
</dbReference>
<organism evidence="2 3">
    <name type="scientific">Asanoa ferruginea</name>
    <dbReference type="NCBI Taxonomy" id="53367"/>
    <lineage>
        <taxon>Bacteria</taxon>
        <taxon>Bacillati</taxon>
        <taxon>Actinomycetota</taxon>
        <taxon>Actinomycetes</taxon>
        <taxon>Micromonosporales</taxon>
        <taxon>Micromonosporaceae</taxon>
        <taxon>Asanoa</taxon>
    </lineage>
</organism>
<sequence>MPAPRLASAAVAVALAAALVACGSEPPSTAAFDNSAPAPTANPETAAATKSALAAYAGYLAAARKAEAIPDPNYPELRKYLGDPLLTRVRTAIRDIKEHGAMRTGKLISDPRITAVSLDSVPATVSIQDCIDATGYAMVNAKTKKKVPGHAAGRYIATATASRYPDGRWLIDSGIAHKDQPC</sequence>
<evidence type="ECO:0000313" key="2">
    <source>
        <dbReference type="EMBL" id="REF96026.1"/>
    </source>
</evidence>
<feature type="chain" id="PRO_5017563060" description="Mce-associated membrane protein" evidence="1">
    <location>
        <begin position="31"/>
        <end position="182"/>
    </location>
</feature>
<evidence type="ECO:0000256" key="1">
    <source>
        <dbReference type="SAM" id="SignalP"/>
    </source>
</evidence>
<comment type="caution">
    <text evidence="2">The sequence shown here is derived from an EMBL/GenBank/DDBJ whole genome shotgun (WGS) entry which is preliminary data.</text>
</comment>
<reference evidence="2 3" key="1">
    <citation type="submission" date="2018-08" db="EMBL/GenBank/DDBJ databases">
        <title>Sequencing the genomes of 1000 actinobacteria strains.</title>
        <authorList>
            <person name="Klenk H.-P."/>
        </authorList>
    </citation>
    <scope>NUCLEOTIDE SEQUENCE [LARGE SCALE GENOMIC DNA]</scope>
    <source>
        <strain evidence="2 3">DSM 44099</strain>
    </source>
</reference>
<dbReference type="PROSITE" id="PS51257">
    <property type="entry name" value="PROKAR_LIPOPROTEIN"/>
    <property type="match status" value="1"/>
</dbReference>
<dbReference type="OrthoDB" id="3629364at2"/>